<dbReference type="EMBL" id="LJBJ02000007">
    <property type="protein sequence ID" value="OAX52174.1"/>
    <property type="molecule type" value="Genomic_DNA"/>
</dbReference>
<dbReference type="Pfam" id="PF19461">
    <property type="entry name" value="DUF5998"/>
    <property type="match status" value="1"/>
</dbReference>
<dbReference type="Proteomes" id="UP000053171">
    <property type="component" value="Unassembled WGS sequence"/>
</dbReference>
<gene>
    <name evidence="1" type="ORF">AN277_0205060</name>
</gene>
<dbReference type="RefSeq" id="WP_058731494.1">
    <property type="nucleotide sequence ID" value="NZ_CP113782.1"/>
</dbReference>
<proteinExistence type="predicted"/>
<dbReference type="AlphaFoldDB" id="A0A147EA64"/>
<evidence type="ECO:0000313" key="1">
    <source>
        <dbReference type="EMBL" id="OAX52174.1"/>
    </source>
</evidence>
<evidence type="ECO:0000313" key="2">
    <source>
        <dbReference type="Proteomes" id="UP000053171"/>
    </source>
</evidence>
<dbReference type="PATRIC" id="fig|37923.10.peg.1931"/>
<organism evidence="1 2">
    <name type="scientific">Rothia kristinae</name>
    <dbReference type="NCBI Taxonomy" id="37923"/>
    <lineage>
        <taxon>Bacteria</taxon>
        <taxon>Bacillati</taxon>
        <taxon>Actinomycetota</taxon>
        <taxon>Actinomycetes</taxon>
        <taxon>Micrococcales</taxon>
        <taxon>Micrococcaceae</taxon>
        <taxon>Rothia</taxon>
    </lineage>
</organism>
<accession>A0A147EA64</accession>
<reference evidence="1" key="1">
    <citation type="submission" date="2016-06" db="EMBL/GenBank/DDBJ databases">
        <title>Identification of putative biosynthetic pathways for the production of bioactive secondary metabolites by the marine actinomycete Kocuria kristinae RUTW2-3.</title>
        <authorList>
            <person name="Waterworth S.C."/>
            <person name="Walmsley T.A."/>
            <person name="Matongo T."/>
            <person name="Davies-Coleman M.T."/>
            <person name="Dorrington R.A."/>
        </authorList>
    </citation>
    <scope>NUCLEOTIDE SEQUENCE [LARGE SCALE GENOMIC DNA]</scope>
    <source>
        <strain evidence="1">RUTW2-3</strain>
    </source>
</reference>
<dbReference type="InterPro" id="IPR046040">
    <property type="entry name" value="DUF5998"/>
</dbReference>
<dbReference type="GO" id="GO:0016740">
    <property type="term" value="F:transferase activity"/>
    <property type="evidence" value="ECO:0007669"/>
    <property type="project" value="UniProtKB-KW"/>
</dbReference>
<keyword evidence="2" id="KW-1185">Reference proteome</keyword>
<comment type="caution">
    <text evidence="1">The sequence shown here is derived from an EMBL/GenBank/DDBJ whole genome shotgun (WGS) entry which is preliminary data.</text>
</comment>
<sequence length="199" mass="21624">MAESGYQGRKLEEDIINAGFYPQLVMDVVTDALDGAVPTSHLVQVETHFDQTEVHRHVTVLALAGEVVQVTHVDDQALDEDGQDVVAHVSTETVPIRNLTSVTLSFAYRQPQEYTPRTPASEVTLMMSWTGSQRIDVQPADCADPACEADHGYTGVAPREDVVLRISAEADGPQAVEDAKEFARALRRANTALSGTSHL</sequence>
<protein>
    <submittedName>
        <fullName evidence="1">Cell wall biosynthesis glycosyltransferase</fullName>
    </submittedName>
</protein>
<name>A0A147EA64_9MICC</name>